<evidence type="ECO:0000256" key="6">
    <source>
        <dbReference type="ARBA" id="ARBA00022729"/>
    </source>
</evidence>
<evidence type="ECO:0000259" key="15">
    <source>
        <dbReference type="SMART" id="SM01217"/>
    </source>
</evidence>
<dbReference type="InterPro" id="IPR036962">
    <property type="entry name" value="Glyco_hydro_3_N_sf"/>
</dbReference>
<comment type="pathway">
    <text evidence="3 13">Glycan metabolism; cellulose degradation.</text>
</comment>
<dbReference type="OrthoDB" id="416222at2759"/>
<dbReference type="STRING" id="1097556.R4XB27"/>
<dbReference type="SUPFAM" id="SSF51445">
    <property type="entry name" value="(Trans)glycosidases"/>
    <property type="match status" value="1"/>
</dbReference>
<organism evidence="16 17">
    <name type="scientific">Taphrina deformans (strain PYCC 5710 / ATCC 11124 / CBS 356.35 / IMI 108563 / JCM 9778 / NBRC 8474)</name>
    <name type="common">Peach leaf curl fungus</name>
    <name type="synonym">Lalaria deformans</name>
    <dbReference type="NCBI Taxonomy" id="1097556"/>
    <lineage>
        <taxon>Eukaryota</taxon>
        <taxon>Fungi</taxon>
        <taxon>Dikarya</taxon>
        <taxon>Ascomycota</taxon>
        <taxon>Taphrinomycotina</taxon>
        <taxon>Taphrinomycetes</taxon>
        <taxon>Taphrinales</taxon>
        <taxon>Taphrinaceae</taxon>
        <taxon>Taphrina</taxon>
    </lineage>
</organism>
<dbReference type="PRINTS" id="PR00133">
    <property type="entry name" value="GLHYDRLASE3"/>
</dbReference>
<dbReference type="InterPro" id="IPR026891">
    <property type="entry name" value="Fn3-like"/>
</dbReference>
<evidence type="ECO:0000256" key="9">
    <source>
        <dbReference type="ARBA" id="ARBA00023277"/>
    </source>
</evidence>
<accession>R4XB27</accession>
<evidence type="ECO:0000256" key="1">
    <source>
        <dbReference type="ARBA" id="ARBA00000448"/>
    </source>
</evidence>
<feature type="domain" description="Fibronectin type III-like" evidence="15">
    <location>
        <begin position="684"/>
        <end position="753"/>
    </location>
</feature>
<dbReference type="SUPFAM" id="SSF52279">
    <property type="entry name" value="Beta-D-glucan exohydrolase, C-terminal domain"/>
    <property type="match status" value="1"/>
</dbReference>
<dbReference type="EC" id="3.2.1.21" evidence="13"/>
<dbReference type="Pfam" id="PF01915">
    <property type="entry name" value="Glyco_hydro_3_C"/>
    <property type="match status" value="1"/>
</dbReference>
<dbReference type="PANTHER" id="PTHR42715:SF12">
    <property type="entry name" value="BETA-GLUCOSIDASE G-RELATED"/>
    <property type="match status" value="1"/>
</dbReference>
<dbReference type="Gene3D" id="2.60.40.10">
    <property type="entry name" value="Immunoglobulins"/>
    <property type="match status" value="1"/>
</dbReference>
<dbReference type="InterPro" id="IPR036881">
    <property type="entry name" value="Glyco_hydro_3_C_sf"/>
</dbReference>
<dbReference type="eggNOG" id="ENOG502QR4D">
    <property type="taxonomic scope" value="Eukaryota"/>
</dbReference>
<keyword evidence="7 13" id="KW-0378">Hydrolase</keyword>
<evidence type="ECO:0000256" key="12">
    <source>
        <dbReference type="ARBA" id="ARBA00024983"/>
    </source>
</evidence>
<comment type="catalytic activity">
    <reaction evidence="1 13">
        <text>Hydrolysis of terminal, non-reducing beta-D-glucosyl residues with release of beta-D-glucose.</text>
        <dbReference type="EC" id="3.2.1.21"/>
    </reaction>
</comment>
<evidence type="ECO:0000256" key="2">
    <source>
        <dbReference type="ARBA" id="ARBA00004613"/>
    </source>
</evidence>
<dbReference type="InterPro" id="IPR001764">
    <property type="entry name" value="Glyco_hydro_3_N"/>
</dbReference>
<dbReference type="UniPathway" id="UPA00696"/>
<keyword evidence="17" id="KW-1185">Reference proteome</keyword>
<evidence type="ECO:0000256" key="14">
    <source>
        <dbReference type="SAM" id="SignalP"/>
    </source>
</evidence>
<keyword evidence="8" id="KW-0325">Glycoprotein</keyword>
<keyword evidence="5" id="KW-0964">Secreted</keyword>
<protein>
    <recommendedName>
        <fullName evidence="13">beta-glucosidase</fullName>
        <ecNumber evidence="13">3.2.1.21</ecNumber>
    </recommendedName>
</protein>
<dbReference type="PROSITE" id="PS00775">
    <property type="entry name" value="GLYCOSYL_HYDROL_F3"/>
    <property type="match status" value="1"/>
</dbReference>
<evidence type="ECO:0000256" key="5">
    <source>
        <dbReference type="ARBA" id="ARBA00022525"/>
    </source>
</evidence>
<dbReference type="InterPro" id="IPR019800">
    <property type="entry name" value="Glyco_hydro_3_AS"/>
</dbReference>
<keyword evidence="6 14" id="KW-0732">Signal</keyword>
<dbReference type="InterPro" id="IPR017853">
    <property type="entry name" value="GH"/>
</dbReference>
<feature type="chain" id="PRO_5004373188" description="beta-glucosidase" evidence="14">
    <location>
        <begin position="19"/>
        <end position="764"/>
    </location>
</feature>
<evidence type="ECO:0000256" key="3">
    <source>
        <dbReference type="ARBA" id="ARBA00004987"/>
    </source>
</evidence>
<dbReference type="Pfam" id="PF14310">
    <property type="entry name" value="Fn3-like"/>
    <property type="match status" value="1"/>
</dbReference>
<evidence type="ECO:0000256" key="10">
    <source>
        <dbReference type="ARBA" id="ARBA00023295"/>
    </source>
</evidence>
<dbReference type="EMBL" id="CAHR02000118">
    <property type="protein sequence ID" value="CCG83028.1"/>
    <property type="molecule type" value="Genomic_DNA"/>
</dbReference>
<dbReference type="Gene3D" id="3.40.50.1700">
    <property type="entry name" value="Glycoside hydrolase family 3 C-terminal domain"/>
    <property type="match status" value="1"/>
</dbReference>
<feature type="signal peptide" evidence="14">
    <location>
        <begin position="1"/>
        <end position="18"/>
    </location>
</feature>
<keyword evidence="10 13" id="KW-0326">Glycosidase</keyword>
<dbReference type="SMART" id="SM01217">
    <property type="entry name" value="Fn3_like"/>
    <property type="match status" value="1"/>
</dbReference>
<dbReference type="GO" id="GO:0005576">
    <property type="term" value="C:extracellular region"/>
    <property type="evidence" value="ECO:0007669"/>
    <property type="project" value="UniProtKB-SubCell"/>
</dbReference>
<comment type="similarity">
    <text evidence="4 13">Belongs to the glycosyl hydrolase 3 family.</text>
</comment>
<dbReference type="InterPro" id="IPR002772">
    <property type="entry name" value="Glyco_hydro_3_C"/>
</dbReference>
<comment type="function">
    <text evidence="12">Beta-glucosidases are one of a number of cellulolytic enzymes involved in the degradation of cellulosic biomass. Catalyzes the last step releasing glucose from the inhibitory cellobiose.</text>
</comment>
<reference evidence="16 17" key="1">
    <citation type="journal article" date="2013" name="MBio">
        <title>Genome sequencing of the plant pathogen Taphrina deformans, the causal agent of peach leaf curl.</title>
        <authorList>
            <person name="Cisse O.H."/>
            <person name="Almeida J.M.G.C.F."/>
            <person name="Fonseca A."/>
            <person name="Kumar A.A."/>
            <person name="Salojaervi J."/>
            <person name="Overmyer K."/>
            <person name="Hauser P.M."/>
            <person name="Pagni M."/>
        </authorList>
    </citation>
    <scope>NUCLEOTIDE SEQUENCE [LARGE SCALE GENOMIC DNA]</scope>
    <source>
        <strain evidence="17">PYCC 5710 / ATCC 11124 / CBS 356.35 / IMI 108563 / JCM 9778 / NBRC 8474</strain>
    </source>
</reference>
<dbReference type="GO" id="GO:0008422">
    <property type="term" value="F:beta-glucosidase activity"/>
    <property type="evidence" value="ECO:0007669"/>
    <property type="project" value="UniProtKB-EC"/>
</dbReference>
<evidence type="ECO:0000313" key="16">
    <source>
        <dbReference type="EMBL" id="CCG83028.1"/>
    </source>
</evidence>
<dbReference type="Proteomes" id="UP000013776">
    <property type="component" value="Unassembled WGS sequence"/>
</dbReference>
<comment type="subcellular location">
    <subcellularLocation>
        <location evidence="2">Secreted</location>
    </subcellularLocation>
</comment>
<evidence type="ECO:0000256" key="4">
    <source>
        <dbReference type="ARBA" id="ARBA00005336"/>
    </source>
</evidence>
<dbReference type="InterPro" id="IPR050288">
    <property type="entry name" value="Cellulose_deg_GH3"/>
</dbReference>
<sequence length="764" mass="80929">MLAILSVAIAIGAVQVNAISVAQQNSPAWQRALNLTSLMTNEEKANITTGTGLVARCSGNTSPVARFNIPSLCFQDGPAGVRAVDGTSAFAAQVNAASTWDIDLIYQQALAMGAEFRGKGVNVALGPVAGGPLGRTPYNGRNWEGYGSDPYLHGIAAYHGVRGIQDNGVIATPKHFIAYEQETYRWTGVLNAVAGIGGPNPSNNTNAEQISSDLSERTLRELYLWPFEESLAAKPLAIMCSYNRINGTDACADGTLLNDLLKEELEFPGFVVSDWLSVFMAGSTNRTMNNGLDLDMPGGEGYWGSDLVTQVSNGTIAQSRLDDAVTRILYAYLEAGQDVGYPAVNYNSLTPAAVDAVGNVNKYLNVRANHSQIIRKVGEDSAVLLKNVAQNATGGLPLKSGARLAIFGTDAGPRPGGPNYGPTNGYPANSTNNGTVALGSGSGSAHFPYLIDPLAAITGAADLQKWQVSPVLLDYPANVTTGAEILNEYDAAMSGADTCLVFVSSFSGEGYDRTTLKFDNRGDQLIYYVASRCNNTVVVSHIVGVTNFEVPFSHPNVTAILNAGLPGQESGAALVSVLTGNTNPSGKLVYTILQNDNDYIPVNKTASSDPQAVFTEGLLTDYRAADAMNLPVRYPFGYGLSYTTFGYSNIKVTNITGYASAVRSQTLMNVTATVTNTGGLAGREVSQLYISFPSGSGEPPKVLRGFTKSSLDPTQSTTVSFPIRKKDIQIWNETAHSWQVPSGQFTISVGASSRNLPLTSTFVI</sequence>
<evidence type="ECO:0000256" key="7">
    <source>
        <dbReference type="ARBA" id="ARBA00022801"/>
    </source>
</evidence>
<evidence type="ECO:0000256" key="8">
    <source>
        <dbReference type="ARBA" id="ARBA00023180"/>
    </source>
</evidence>
<comment type="caution">
    <text evidence="16">The sequence shown here is derived from an EMBL/GenBank/DDBJ whole genome shotgun (WGS) entry which is preliminary data.</text>
</comment>
<dbReference type="Pfam" id="PF00933">
    <property type="entry name" value="Glyco_hydro_3"/>
    <property type="match status" value="1"/>
</dbReference>
<dbReference type="Gene3D" id="3.20.20.300">
    <property type="entry name" value="Glycoside hydrolase, family 3, N-terminal domain"/>
    <property type="match status" value="1"/>
</dbReference>
<name>R4XB27_TAPDE</name>
<dbReference type="FunFam" id="3.20.20.300:FF:000002">
    <property type="entry name" value="Probable beta-glucosidase"/>
    <property type="match status" value="1"/>
</dbReference>
<dbReference type="AlphaFoldDB" id="R4XB27"/>
<keyword evidence="9 13" id="KW-0119">Carbohydrate metabolism</keyword>
<keyword evidence="11 13" id="KW-0624">Polysaccharide degradation</keyword>
<evidence type="ECO:0000256" key="13">
    <source>
        <dbReference type="RuleBase" id="RU361161"/>
    </source>
</evidence>
<dbReference type="PANTHER" id="PTHR42715">
    <property type="entry name" value="BETA-GLUCOSIDASE"/>
    <property type="match status" value="1"/>
</dbReference>
<dbReference type="InterPro" id="IPR013783">
    <property type="entry name" value="Ig-like_fold"/>
</dbReference>
<evidence type="ECO:0000256" key="11">
    <source>
        <dbReference type="ARBA" id="ARBA00023326"/>
    </source>
</evidence>
<dbReference type="GO" id="GO:0030245">
    <property type="term" value="P:cellulose catabolic process"/>
    <property type="evidence" value="ECO:0007669"/>
    <property type="project" value="UniProtKB-UniPathway"/>
</dbReference>
<dbReference type="VEuPathDB" id="FungiDB:TAPDE_003172"/>
<proteinExistence type="inferred from homology"/>
<gene>
    <name evidence="16" type="ORF">TAPDE_003172</name>
</gene>
<evidence type="ECO:0000313" key="17">
    <source>
        <dbReference type="Proteomes" id="UP000013776"/>
    </source>
</evidence>